<dbReference type="GO" id="GO:0000156">
    <property type="term" value="F:phosphorelay response regulator activity"/>
    <property type="evidence" value="ECO:0007669"/>
    <property type="project" value="TreeGrafter"/>
</dbReference>
<evidence type="ECO:0000256" key="2">
    <source>
        <dbReference type="ARBA" id="ARBA00023012"/>
    </source>
</evidence>
<dbReference type="InterPro" id="IPR001789">
    <property type="entry name" value="Sig_transdc_resp-reg_receiver"/>
</dbReference>
<keyword evidence="5" id="KW-0804">Transcription</keyword>
<dbReference type="SMART" id="SM00862">
    <property type="entry name" value="Trans_reg_C"/>
    <property type="match status" value="1"/>
</dbReference>
<feature type="domain" description="OmpR/PhoB-type" evidence="9">
    <location>
        <begin position="126"/>
        <end position="224"/>
    </location>
</feature>
<evidence type="ECO:0000256" key="1">
    <source>
        <dbReference type="ARBA" id="ARBA00022553"/>
    </source>
</evidence>
<dbReference type="InterPro" id="IPR036388">
    <property type="entry name" value="WH-like_DNA-bd_sf"/>
</dbReference>
<dbReference type="Gene3D" id="6.10.250.690">
    <property type="match status" value="1"/>
</dbReference>
<dbReference type="PANTHER" id="PTHR48111">
    <property type="entry name" value="REGULATOR OF RPOS"/>
    <property type="match status" value="1"/>
</dbReference>
<dbReference type="CDD" id="cd19935">
    <property type="entry name" value="REC_OmpR_CusR-like"/>
    <property type="match status" value="1"/>
</dbReference>
<keyword evidence="3" id="KW-0805">Transcription regulation</keyword>
<evidence type="ECO:0000256" key="3">
    <source>
        <dbReference type="ARBA" id="ARBA00023015"/>
    </source>
</evidence>
<name>A0AAW9PTB7_9CYAN</name>
<evidence type="ECO:0000256" key="5">
    <source>
        <dbReference type="ARBA" id="ARBA00023163"/>
    </source>
</evidence>
<dbReference type="PANTHER" id="PTHR48111:SF22">
    <property type="entry name" value="REGULATOR OF RPOS"/>
    <property type="match status" value="1"/>
</dbReference>
<dbReference type="GO" id="GO:0000976">
    <property type="term" value="F:transcription cis-regulatory region binding"/>
    <property type="evidence" value="ECO:0007669"/>
    <property type="project" value="TreeGrafter"/>
</dbReference>
<evidence type="ECO:0000313" key="10">
    <source>
        <dbReference type="EMBL" id="MEE3717892.1"/>
    </source>
</evidence>
<dbReference type="Gene3D" id="1.10.10.10">
    <property type="entry name" value="Winged helix-like DNA-binding domain superfamily/Winged helix DNA-binding domain"/>
    <property type="match status" value="1"/>
</dbReference>
<protein>
    <submittedName>
        <fullName evidence="10">Response regulator transcription factor</fullName>
    </submittedName>
</protein>
<dbReference type="RefSeq" id="WP_330484322.1">
    <property type="nucleotide sequence ID" value="NZ_JAZBJZ010000056.1"/>
</dbReference>
<dbReference type="Pfam" id="PF00486">
    <property type="entry name" value="Trans_reg_C"/>
    <property type="match status" value="1"/>
</dbReference>
<dbReference type="EMBL" id="JAZBJZ010000056">
    <property type="protein sequence ID" value="MEE3717892.1"/>
    <property type="molecule type" value="Genomic_DNA"/>
</dbReference>
<reference evidence="10" key="1">
    <citation type="submission" date="2024-01" db="EMBL/GenBank/DDBJ databases">
        <title>Bank of Algae and Cyanobacteria of the Azores (BACA) strain genomes.</title>
        <authorList>
            <person name="Luz R."/>
            <person name="Cordeiro R."/>
            <person name="Fonseca A."/>
            <person name="Goncalves V."/>
        </authorList>
    </citation>
    <scope>NUCLEOTIDE SEQUENCE</scope>
    <source>
        <strain evidence="10">BACA0141</strain>
    </source>
</reference>
<keyword evidence="4 7" id="KW-0238">DNA-binding</keyword>
<dbReference type="CDD" id="cd00383">
    <property type="entry name" value="trans_reg_C"/>
    <property type="match status" value="1"/>
</dbReference>
<dbReference type="Gene3D" id="3.40.50.2300">
    <property type="match status" value="1"/>
</dbReference>
<evidence type="ECO:0000256" key="4">
    <source>
        <dbReference type="ARBA" id="ARBA00023125"/>
    </source>
</evidence>
<feature type="DNA-binding region" description="OmpR/PhoB-type" evidence="7">
    <location>
        <begin position="126"/>
        <end position="224"/>
    </location>
</feature>
<sequence length="226" mass="25841">MATQILLIEDEIKLAQFVEMELSCEGYQVSMANDGLTGLTLARQISPDLVILDWMMPGLSGIEICRRLRSTGIKVPILLVTAKDEISDRVTGLDAGADDYIIKPFSIEELLARIRSHLRRTKEENTDTLQFEDLSLNRLTREVKRAGQSIELTVREFELLEYLMANPQQVLTRDRILEKVWGYDFGGDSNVIEVYVRTLRIKLEEHNPKRLIQTVRGVGYVMRSSK</sequence>
<dbReference type="Pfam" id="PF00072">
    <property type="entry name" value="Response_reg"/>
    <property type="match status" value="1"/>
</dbReference>
<keyword evidence="11" id="KW-1185">Reference proteome</keyword>
<dbReference type="PROSITE" id="PS51755">
    <property type="entry name" value="OMPR_PHOB"/>
    <property type="match status" value="1"/>
</dbReference>
<accession>A0AAW9PTB7</accession>
<feature type="domain" description="Response regulatory" evidence="8">
    <location>
        <begin position="4"/>
        <end position="118"/>
    </location>
</feature>
<dbReference type="SMART" id="SM00448">
    <property type="entry name" value="REC"/>
    <property type="match status" value="1"/>
</dbReference>
<dbReference type="GO" id="GO:0032993">
    <property type="term" value="C:protein-DNA complex"/>
    <property type="evidence" value="ECO:0007669"/>
    <property type="project" value="TreeGrafter"/>
</dbReference>
<evidence type="ECO:0000256" key="6">
    <source>
        <dbReference type="PROSITE-ProRule" id="PRU00169"/>
    </source>
</evidence>
<dbReference type="Proteomes" id="UP001333818">
    <property type="component" value="Unassembled WGS sequence"/>
</dbReference>
<dbReference type="FunFam" id="3.40.50.2300:FF:000001">
    <property type="entry name" value="DNA-binding response regulator PhoB"/>
    <property type="match status" value="1"/>
</dbReference>
<dbReference type="PROSITE" id="PS50110">
    <property type="entry name" value="RESPONSE_REGULATORY"/>
    <property type="match status" value="1"/>
</dbReference>
<evidence type="ECO:0000259" key="9">
    <source>
        <dbReference type="PROSITE" id="PS51755"/>
    </source>
</evidence>
<evidence type="ECO:0000313" key="11">
    <source>
        <dbReference type="Proteomes" id="UP001333818"/>
    </source>
</evidence>
<gene>
    <name evidence="10" type="ORF">V2H45_14215</name>
</gene>
<dbReference type="SUPFAM" id="SSF52172">
    <property type="entry name" value="CheY-like"/>
    <property type="match status" value="1"/>
</dbReference>
<dbReference type="InterPro" id="IPR039420">
    <property type="entry name" value="WalR-like"/>
</dbReference>
<dbReference type="InterPro" id="IPR011006">
    <property type="entry name" value="CheY-like_superfamily"/>
</dbReference>
<keyword evidence="1 6" id="KW-0597">Phosphoprotein</keyword>
<dbReference type="AlphaFoldDB" id="A0AAW9PTB7"/>
<dbReference type="FunFam" id="1.10.10.10:FF:000005">
    <property type="entry name" value="Two-component system response regulator"/>
    <property type="match status" value="1"/>
</dbReference>
<dbReference type="GO" id="GO:0005829">
    <property type="term" value="C:cytosol"/>
    <property type="evidence" value="ECO:0007669"/>
    <property type="project" value="TreeGrafter"/>
</dbReference>
<organism evidence="10 11">
    <name type="scientific">Tumidithrix elongata BACA0141</name>
    <dbReference type="NCBI Taxonomy" id="2716417"/>
    <lineage>
        <taxon>Bacteria</taxon>
        <taxon>Bacillati</taxon>
        <taxon>Cyanobacteriota</taxon>
        <taxon>Cyanophyceae</taxon>
        <taxon>Pseudanabaenales</taxon>
        <taxon>Pseudanabaenaceae</taxon>
        <taxon>Tumidithrix</taxon>
        <taxon>Tumidithrix elongata</taxon>
    </lineage>
</organism>
<dbReference type="GO" id="GO:0006355">
    <property type="term" value="P:regulation of DNA-templated transcription"/>
    <property type="evidence" value="ECO:0007669"/>
    <property type="project" value="InterPro"/>
</dbReference>
<keyword evidence="2" id="KW-0902">Two-component regulatory system</keyword>
<dbReference type="InterPro" id="IPR001867">
    <property type="entry name" value="OmpR/PhoB-type_DNA-bd"/>
</dbReference>
<comment type="caution">
    <text evidence="10">The sequence shown here is derived from an EMBL/GenBank/DDBJ whole genome shotgun (WGS) entry which is preliminary data.</text>
</comment>
<evidence type="ECO:0000259" key="8">
    <source>
        <dbReference type="PROSITE" id="PS50110"/>
    </source>
</evidence>
<proteinExistence type="predicted"/>
<evidence type="ECO:0000256" key="7">
    <source>
        <dbReference type="PROSITE-ProRule" id="PRU01091"/>
    </source>
</evidence>
<feature type="modified residue" description="4-aspartylphosphate" evidence="6">
    <location>
        <position position="53"/>
    </location>
</feature>